<accession>A0AA88VCI1</accession>
<dbReference type="EMBL" id="JAVXUP010002235">
    <property type="protein sequence ID" value="KAK3004584.1"/>
    <property type="molecule type" value="Genomic_DNA"/>
</dbReference>
<dbReference type="Proteomes" id="UP001188597">
    <property type="component" value="Unassembled WGS sequence"/>
</dbReference>
<dbReference type="GO" id="GO:0003677">
    <property type="term" value="F:DNA binding"/>
    <property type="evidence" value="ECO:0007669"/>
    <property type="project" value="InterPro"/>
</dbReference>
<comment type="caution">
    <text evidence="1">The sequence shown here is derived from an EMBL/GenBank/DDBJ whole genome shotgun (WGS) entry which is preliminary data.</text>
</comment>
<dbReference type="GO" id="GO:0006355">
    <property type="term" value="P:regulation of DNA-templated transcription"/>
    <property type="evidence" value="ECO:0007669"/>
    <property type="project" value="InterPro"/>
</dbReference>
<evidence type="ECO:0000313" key="2">
    <source>
        <dbReference type="Proteomes" id="UP001188597"/>
    </source>
</evidence>
<sequence>MSASDTNSVFTGTRLKRENCKHIKHDSAFSHWKILIGSSDWEDYLLKKEGAEKYRTHNLPNCSSCPGLYELGIAVLGYRSGRDVGELDKSCIIPVYLGQADNVRTRLQQYGREGAHLENGSSNSELNDGKGGGLFTEIFSRGFSIVYRWAPMYKKKDAEKAERQLLDTFDYAWNKGSNSARRPDDILQKLDHGTSSATLTSIVRKLQNFRQGQVGLKIKTCKPLVLDNGPTLLTNLENHGIFSQIFKFGKSRPVLVPLRPGINEDPTTICGVALGQGSVCTRPPVEGRKRCPEHKGMKVDGSSSKLKKEGKFCISDPSTGSSIVSDLDEIKDFSTTCGAALDDDSSCSKEPVQGRKRCAVHKGMKICGIRSELVMEGKQRNVHGAVVEPGIHCDDQVHFQVSGESSCGTKDGNTICGIYFEDGTICARQPGLGRKRCEEHKGLRVNKHTAMLKAEVPATFDVSGVDRRNGQSVYYRNGFNYDFLFYLWCNYTWWFVLQKETGYRWKILLAA</sequence>
<gene>
    <name evidence="1" type="ORF">RJ639_018545</name>
</gene>
<organism evidence="1 2">
    <name type="scientific">Escallonia herrerae</name>
    <dbReference type="NCBI Taxonomy" id="1293975"/>
    <lineage>
        <taxon>Eukaryota</taxon>
        <taxon>Viridiplantae</taxon>
        <taxon>Streptophyta</taxon>
        <taxon>Embryophyta</taxon>
        <taxon>Tracheophyta</taxon>
        <taxon>Spermatophyta</taxon>
        <taxon>Magnoliopsida</taxon>
        <taxon>eudicotyledons</taxon>
        <taxon>Gunneridae</taxon>
        <taxon>Pentapetalae</taxon>
        <taxon>asterids</taxon>
        <taxon>campanulids</taxon>
        <taxon>Escalloniales</taxon>
        <taxon>Escalloniaceae</taxon>
        <taxon>Escallonia</taxon>
    </lineage>
</organism>
<dbReference type="Pfam" id="PF19239">
    <property type="entry name" value="GIY_YIG_domain"/>
    <property type="match status" value="1"/>
</dbReference>
<keyword evidence="2" id="KW-1185">Reference proteome</keyword>
<dbReference type="AlphaFoldDB" id="A0AA88VCI1"/>
<proteinExistence type="predicted"/>
<dbReference type="InterPro" id="IPR038909">
    <property type="entry name" value="Effector_transcript"/>
</dbReference>
<protein>
    <submittedName>
        <fullName evidence="1">Uncharacterized protein</fullName>
    </submittedName>
</protein>
<dbReference type="PANTHER" id="PTHR35133:SF1">
    <property type="entry name" value="PROTEIN EFFECTOR OF TRANSCRIPTION 2-RELATED"/>
    <property type="match status" value="1"/>
</dbReference>
<dbReference type="PANTHER" id="PTHR35133">
    <property type="entry name" value="PROTEIN EFFECTOR OF TRANSCRIPTION 2-RELATED"/>
    <property type="match status" value="1"/>
</dbReference>
<reference evidence="1" key="1">
    <citation type="submission" date="2022-12" db="EMBL/GenBank/DDBJ databases">
        <title>Draft genome assemblies for two species of Escallonia (Escalloniales).</title>
        <authorList>
            <person name="Chanderbali A."/>
            <person name="Dervinis C."/>
            <person name="Anghel I."/>
            <person name="Soltis D."/>
            <person name="Soltis P."/>
            <person name="Zapata F."/>
        </authorList>
    </citation>
    <scope>NUCLEOTIDE SEQUENCE</scope>
    <source>
        <strain evidence="1">UCBG64.0493</strain>
        <tissue evidence="1">Leaf</tissue>
    </source>
</reference>
<name>A0AA88VCI1_9ASTE</name>
<evidence type="ECO:0000313" key="1">
    <source>
        <dbReference type="EMBL" id="KAK3004584.1"/>
    </source>
</evidence>